<dbReference type="Pfam" id="PF16819">
    <property type="entry name" value="DUF5074"/>
    <property type="match status" value="1"/>
</dbReference>
<dbReference type="InterPro" id="IPR031815">
    <property type="entry name" value="DUF5074"/>
</dbReference>
<protein>
    <recommendedName>
        <fullName evidence="3">YncE family protein</fullName>
    </recommendedName>
</protein>
<dbReference type="PANTHER" id="PTHR47197:SF3">
    <property type="entry name" value="DIHYDRO-HEME D1 DEHYDROGENASE"/>
    <property type="match status" value="1"/>
</dbReference>
<dbReference type="EMBL" id="CP034563">
    <property type="protein sequence ID" value="AZQ64939.1"/>
    <property type="molecule type" value="Genomic_DNA"/>
</dbReference>
<reference evidence="1 2" key="1">
    <citation type="submission" date="2018-12" db="EMBL/GenBank/DDBJ databases">
        <title>Flammeovirga pectinis sp. nov., isolated from the gut of the Korean scallop, Patinopecten yessoensis.</title>
        <authorList>
            <person name="Bae J.-W."/>
            <person name="Jeong Y.-S."/>
            <person name="Kang W."/>
        </authorList>
    </citation>
    <scope>NUCLEOTIDE SEQUENCE [LARGE SCALE GENOMIC DNA]</scope>
    <source>
        <strain evidence="1 2">L12M1</strain>
    </source>
</reference>
<dbReference type="InterPro" id="IPR015943">
    <property type="entry name" value="WD40/YVTN_repeat-like_dom_sf"/>
</dbReference>
<dbReference type="Proteomes" id="UP000267268">
    <property type="component" value="Chromosome 2"/>
</dbReference>
<evidence type="ECO:0000313" key="2">
    <source>
        <dbReference type="Proteomes" id="UP000267268"/>
    </source>
</evidence>
<dbReference type="KEGG" id="fll:EI427_22190"/>
<accession>A0A3S9P9S9</accession>
<dbReference type="AlphaFoldDB" id="A0A3S9P9S9"/>
<evidence type="ECO:0008006" key="3">
    <source>
        <dbReference type="Google" id="ProtNLM"/>
    </source>
</evidence>
<organism evidence="1 2">
    <name type="scientific">Flammeovirga pectinis</name>
    <dbReference type="NCBI Taxonomy" id="2494373"/>
    <lineage>
        <taxon>Bacteria</taxon>
        <taxon>Pseudomonadati</taxon>
        <taxon>Bacteroidota</taxon>
        <taxon>Cytophagia</taxon>
        <taxon>Cytophagales</taxon>
        <taxon>Flammeovirgaceae</taxon>
        <taxon>Flammeovirga</taxon>
    </lineage>
</organism>
<keyword evidence="2" id="KW-1185">Reference proteome</keyword>
<evidence type="ECO:0000313" key="1">
    <source>
        <dbReference type="EMBL" id="AZQ64939.1"/>
    </source>
</evidence>
<gene>
    <name evidence="1" type="ORF">EI427_22190</name>
</gene>
<dbReference type="SUPFAM" id="SSF50969">
    <property type="entry name" value="YVTN repeat-like/Quinoprotein amine dehydrogenase"/>
    <property type="match status" value="1"/>
</dbReference>
<dbReference type="InterPro" id="IPR011044">
    <property type="entry name" value="Quino_amine_DH_bsu"/>
</dbReference>
<dbReference type="RefSeq" id="WP_126619157.1">
    <property type="nucleotide sequence ID" value="NZ_CP034563.1"/>
</dbReference>
<dbReference type="OrthoDB" id="9773938at2"/>
<dbReference type="PANTHER" id="PTHR47197">
    <property type="entry name" value="PROTEIN NIRF"/>
    <property type="match status" value="1"/>
</dbReference>
<dbReference type="InterPro" id="IPR051200">
    <property type="entry name" value="Host-pathogen_enzymatic-act"/>
</dbReference>
<dbReference type="Gene3D" id="2.130.10.10">
    <property type="entry name" value="YVTN repeat-like/Quinoprotein amine dehydrogenase"/>
    <property type="match status" value="1"/>
</dbReference>
<sequence>MYRLFLLYFLVINCFCQCNTPQDAMPISDNIPPVNNLILKDGLFVLNEGNFDWGHGTLSHKKYDNDTVNNEIYKAVNDFEIGNVAQSMTIIGEKGYICVNNSGRIDIIEIETGKWLGRIEIPKSSPRYLLPINNTKAYVTDLYADYFYVIDLKEDEVIKNVRTSGWTEKLAKIDNYAYITQTRTIYDNRKGGQFLLKIDTTTDNIIDSLALPYGPIDLVVDKNDMLWVLSNGGLSSTNNPNPQPAICKVDPECFCIKMQFNLDSENYLSMPSRLRINKEKDRIYYLQKDVFSFSIDATSLPKSPIIYKEKRLFYGLGISPRNNDIYITDAIDYVQKGWVFKYNEMGVKLDSFKVGVIPNELIFQ</sequence>
<proteinExistence type="predicted"/>
<name>A0A3S9P9S9_9BACT</name>